<sequence length="447" mass="48759">MKLNQFLSPFRVIILAYAVLILIGTVLLYLPVSHKPGVTLTLMEALFTATSAITVTGLTVVNTADSFSLFGIAVLAVIIQLGGIGIMSLGTFIWLVTGRKINLSQRMLIMVDQNQLKFSGLVHLIKNMLAIAIVIEGIGAVILGTYYLNYFDPWHEAFLQGAFASLTAFTNSGFDITGQSLIPFAHDYFVQVVTMLLIVAGAIGFPVLVELKEYLSGKHSQYRFSLFTKVAVTTYLVLLVFGAVSIWLLERGHYYAGMAWHQQLFFSLFNSVTARSAGLATMDIAQYSAATLLLISGLMIIGASPSSVGGGIRTTTLAVMFLTIRAFAQGKQHVHVFGRELHDEDIRKAFIVLSVFIGGLFLAIVLIAAIEQGSDIDLVAIIFEVSSAFGTCGLSMGITADLSPFSQLILMVLMFIGRIGLVVLLFSMKKTETKQRYHYPKERIIIG</sequence>
<dbReference type="EMBL" id="AFCE01000131">
    <property type="protein sequence ID" value="EGL82961.1"/>
    <property type="molecule type" value="Genomic_DNA"/>
</dbReference>
<feature type="transmembrane region" description="Helical" evidence="8">
    <location>
        <begin position="349"/>
        <end position="370"/>
    </location>
</feature>
<dbReference type="InterPro" id="IPR003445">
    <property type="entry name" value="Cat_transpt"/>
</dbReference>
<keyword evidence="12" id="KW-1185">Reference proteome</keyword>
<feature type="transmembrane region" description="Helical" evidence="8">
    <location>
        <begin position="188"/>
        <end position="209"/>
    </location>
</feature>
<dbReference type="EMBL" id="CP082237">
    <property type="protein sequence ID" value="QZT33597.1"/>
    <property type="molecule type" value="Genomic_DNA"/>
</dbReference>
<evidence type="ECO:0000313" key="10">
    <source>
        <dbReference type="EMBL" id="QZT33597.1"/>
    </source>
</evidence>
<evidence type="ECO:0000256" key="4">
    <source>
        <dbReference type="ARBA" id="ARBA00022692"/>
    </source>
</evidence>
<dbReference type="Proteomes" id="UP000010716">
    <property type="component" value="Unassembled WGS sequence"/>
</dbReference>
<evidence type="ECO:0000256" key="6">
    <source>
        <dbReference type="ARBA" id="ARBA00023065"/>
    </source>
</evidence>
<reference evidence="9 11" key="1">
    <citation type="journal article" date="2011" name="J. Bacteriol.">
        <title>Draft genome sequence of the thermoalkaliphilic Caldalkalibacillus thermarum strain TA2.A1.</title>
        <authorList>
            <person name="Kalamorz F."/>
            <person name="Keis S."/>
            <person name="McMillan D.G."/>
            <person name="Olsson K."/>
            <person name="Stanton J.A."/>
            <person name="Stockwell P."/>
            <person name="Black M.A."/>
            <person name="Klingeman D.M."/>
            <person name="Land M.L."/>
            <person name="Han C.S."/>
            <person name="Martin S.L."/>
            <person name="Becher S.A."/>
            <person name="Peddie C.J."/>
            <person name="Morgan H.W."/>
            <person name="Matthies D."/>
            <person name="Preiss L."/>
            <person name="Meier T."/>
            <person name="Brown S.D."/>
            <person name="Cook G.M."/>
        </authorList>
    </citation>
    <scope>NUCLEOTIDE SEQUENCE [LARGE SCALE GENOMIC DNA]</scope>
    <source>
        <strain evidence="9 11">TA2.A1</strain>
    </source>
</reference>
<accession>F5L6R8</accession>
<evidence type="ECO:0000256" key="8">
    <source>
        <dbReference type="SAM" id="Phobius"/>
    </source>
</evidence>
<name>F5L6R8_CALTT</name>
<evidence type="ECO:0000313" key="9">
    <source>
        <dbReference type="EMBL" id="EGL82961.1"/>
    </source>
</evidence>
<keyword evidence="2" id="KW-0813">Transport</keyword>
<feature type="transmembrane region" description="Helical" evidence="8">
    <location>
        <begin position="12"/>
        <end position="30"/>
    </location>
</feature>
<evidence type="ECO:0000256" key="2">
    <source>
        <dbReference type="ARBA" id="ARBA00022448"/>
    </source>
</evidence>
<evidence type="ECO:0000256" key="3">
    <source>
        <dbReference type="ARBA" id="ARBA00022475"/>
    </source>
</evidence>
<feature type="transmembrane region" description="Helical" evidence="8">
    <location>
        <begin position="230"/>
        <end position="248"/>
    </location>
</feature>
<dbReference type="GO" id="GO:0005886">
    <property type="term" value="C:plasma membrane"/>
    <property type="evidence" value="ECO:0007669"/>
    <property type="project" value="UniProtKB-SubCell"/>
</dbReference>
<dbReference type="GO" id="GO:0008324">
    <property type="term" value="F:monoatomic cation transmembrane transporter activity"/>
    <property type="evidence" value="ECO:0007669"/>
    <property type="project" value="InterPro"/>
</dbReference>
<feature type="transmembrane region" description="Helical" evidence="8">
    <location>
        <begin position="42"/>
        <end position="61"/>
    </location>
</feature>
<evidence type="ECO:0000256" key="1">
    <source>
        <dbReference type="ARBA" id="ARBA00004651"/>
    </source>
</evidence>
<evidence type="ECO:0000256" key="5">
    <source>
        <dbReference type="ARBA" id="ARBA00022989"/>
    </source>
</evidence>
<protein>
    <submittedName>
        <fullName evidence="9">Cation transporter</fullName>
    </submittedName>
    <submittedName>
        <fullName evidence="10">TrkH family potassium uptake protein</fullName>
    </submittedName>
</protein>
<keyword evidence="6" id="KW-0406">Ion transport</keyword>
<gene>
    <name evidence="9" type="ORF">CathTA2_1518</name>
    <name evidence="10" type="ORF">HUR95_15390</name>
</gene>
<reference evidence="10" key="3">
    <citation type="submission" date="2021-08" db="EMBL/GenBank/DDBJ databases">
        <authorList>
            <person name="de Jong S."/>
            <person name="van den Broek M."/>
            <person name="Merkel A."/>
            <person name="de la Torre Cortes P."/>
            <person name="Kalamorz F."/>
            <person name="Cook G."/>
            <person name="van Loosdrecht M."/>
            <person name="McMillan D."/>
        </authorList>
    </citation>
    <scope>NUCLEOTIDE SEQUENCE</scope>
    <source>
        <strain evidence="10">TA2.A1</strain>
    </source>
</reference>
<dbReference type="OrthoDB" id="9810952at2"/>
<dbReference type="KEGG" id="cthu:HUR95_15390"/>
<dbReference type="GO" id="GO:0030001">
    <property type="term" value="P:metal ion transport"/>
    <property type="evidence" value="ECO:0007669"/>
    <property type="project" value="UniProtKB-ARBA"/>
</dbReference>
<evidence type="ECO:0000313" key="12">
    <source>
        <dbReference type="Proteomes" id="UP000825179"/>
    </source>
</evidence>
<dbReference type="AlphaFoldDB" id="F5L6R8"/>
<keyword evidence="4 8" id="KW-0812">Transmembrane</keyword>
<feature type="transmembrane region" description="Helical" evidence="8">
    <location>
        <begin position="67"/>
        <end position="97"/>
    </location>
</feature>
<dbReference type="Proteomes" id="UP000825179">
    <property type="component" value="Chromosome"/>
</dbReference>
<dbReference type="RefSeq" id="WP_007504502.1">
    <property type="nucleotide sequence ID" value="NZ_AFCE01000131.1"/>
</dbReference>
<keyword evidence="7 8" id="KW-0472">Membrane</keyword>
<evidence type="ECO:0000313" key="11">
    <source>
        <dbReference type="Proteomes" id="UP000010716"/>
    </source>
</evidence>
<organism evidence="9 11">
    <name type="scientific">Caldalkalibacillus thermarum (strain TA2.A1)</name>
    <dbReference type="NCBI Taxonomy" id="986075"/>
    <lineage>
        <taxon>Bacteria</taxon>
        <taxon>Bacillati</taxon>
        <taxon>Bacillota</taxon>
        <taxon>Bacilli</taxon>
        <taxon>Bacillales</taxon>
        <taxon>Bacillaceae</taxon>
        <taxon>Caldalkalibacillus</taxon>
    </lineage>
</organism>
<feature type="transmembrane region" description="Helical" evidence="8">
    <location>
        <begin position="284"/>
        <end position="304"/>
    </location>
</feature>
<keyword evidence="5 8" id="KW-1133">Transmembrane helix</keyword>
<feature type="transmembrane region" description="Helical" evidence="8">
    <location>
        <begin position="127"/>
        <end position="148"/>
    </location>
</feature>
<dbReference type="PANTHER" id="PTHR32024:SF4">
    <property type="entry name" value="KTR SYSTEM POTASSIUM UPTAKE PROTEIN D"/>
    <property type="match status" value="1"/>
</dbReference>
<feature type="transmembrane region" description="Helical" evidence="8">
    <location>
        <begin position="405"/>
        <end position="426"/>
    </location>
</feature>
<dbReference type="eggNOG" id="COG0168">
    <property type="taxonomic scope" value="Bacteria"/>
</dbReference>
<dbReference type="Pfam" id="PF02386">
    <property type="entry name" value="TrkH"/>
    <property type="match status" value="1"/>
</dbReference>
<keyword evidence="3" id="KW-1003">Cell membrane</keyword>
<evidence type="ECO:0000256" key="7">
    <source>
        <dbReference type="ARBA" id="ARBA00023136"/>
    </source>
</evidence>
<dbReference type="PANTHER" id="PTHR32024">
    <property type="entry name" value="TRK SYSTEM POTASSIUM UPTAKE PROTEIN TRKG-RELATED"/>
    <property type="match status" value="1"/>
</dbReference>
<proteinExistence type="predicted"/>
<reference evidence="10 12" key="2">
    <citation type="journal article" date="2020" name="Extremophiles">
        <title>Genomic analysis of Caldalkalibacillus thermarum TA2.A1 reveals aerobic alkaliphilic metabolism and evolutionary hallmarks linking alkaliphilic bacteria and plant life.</title>
        <authorList>
            <person name="de Jong S.I."/>
            <person name="van den Broek M.A."/>
            <person name="Merkel A.Y."/>
            <person name="de la Torre Cortes P."/>
            <person name="Kalamorz F."/>
            <person name="Cook G.M."/>
            <person name="van Loosdrecht M.C.M."/>
            <person name="McMillan D.G.G."/>
        </authorList>
    </citation>
    <scope>NUCLEOTIDE SEQUENCE [LARGE SCALE GENOMIC DNA]</scope>
    <source>
        <strain evidence="10 12">TA2.A1</strain>
    </source>
</reference>
<comment type="subcellular location">
    <subcellularLocation>
        <location evidence="1">Cell membrane</location>
        <topology evidence="1">Multi-pass membrane protein</topology>
    </subcellularLocation>
</comment>
<feature type="transmembrane region" description="Helical" evidence="8">
    <location>
        <begin position="310"/>
        <end position="328"/>
    </location>
</feature>